<feature type="transmembrane region" description="Helical" evidence="1">
    <location>
        <begin position="174"/>
        <end position="195"/>
    </location>
</feature>
<keyword evidence="1" id="KW-1133">Transmembrane helix</keyword>
<feature type="transmembrane region" description="Helical" evidence="1">
    <location>
        <begin position="65"/>
        <end position="83"/>
    </location>
</feature>
<organism evidence="2 3">
    <name type="scientific">Rugosimonospora africana</name>
    <dbReference type="NCBI Taxonomy" id="556532"/>
    <lineage>
        <taxon>Bacteria</taxon>
        <taxon>Bacillati</taxon>
        <taxon>Actinomycetota</taxon>
        <taxon>Actinomycetes</taxon>
        <taxon>Micromonosporales</taxon>
        <taxon>Micromonosporaceae</taxon>
        <taxon>Rugosimonospora</taxon>
    </lineage>
</organism>
<name>A0A8J3QVM5_9ACTN</name>
<reference evidence="2" key="1">
    <citation type="submission" date="2021-01" db="EMBL/GenBank/DDBJ databases">
        <title>Whole genome shotgun sequence of Rugosimonospora africana NBRC 104875.</title>
        <authorList>
            <person name="Komaki H."/>
            <person name="Tamura T."/>
        </authorList>
    </citation>
    <scope>NUCLEOTIDE SEQUENCE</scope>
    <source>
        <strain evidence="2">NBRC 104875</strain>
    </source>
</reference>
<accession>A0A8J3QVM5</accession>
<evidence type="ECO:0008006" key="4">
    <source>
        <dbReference type="Google" id="ProtNLM"/>
    </source>
</evidence>
<feature type="transmembrane region" description="Helical" evidence="1">
    <location>
        <begin position="12"/>
        <end position="31"/>
    </location>
</feature>
<evidence type="ECO:0000256" key="1">
    <source>
        <dbReference type="SAM" id="Phobius"/>
    </source>
</evidence>
<evidence type="ECO:0000313" key="2">
    <source>
        <dbReference type="EMBL" id="GIH18330.1"/>
    </source>
</evidence>
<keyword evidence="1" id="KW-0472">Membrane</keyword>
<feature type="transmembrane region" description="Helical" evidence="1">
    <location>
        <begin position="95"/>
        <end position="111"/>
    </location>
</feature>
<comment type="caution">
    <text evidence="2">The sequence shown here is derived from an EMBL/GenBank/DDBJ whole genome shotgun (WGS) entry which is preliminary data.</text>
</comment>
<dbReference type="NCBIfam" id="NF041646">
    <property type="entry name" value="VC0807_fam"/>
    <property type="match status" value="1"/>
</dbReference>
<gene>
    <name evidence="2" type="ORF">Raf01_65020</name>
</gene>
<proteinExistence type="predicted"/>
<keyword evidence="3" id="KW-1185">Reference proteome</keyword>
<evidence type="ECO:0000313" key="3">
    <source>
        <dbReference type="Proteomes" id="UP000642748"/>
    </source>
</evidence>
<dbReference type="AlphaFoldDB" id="A0A8J3QVM5"/>
<feature type="transmembrane region" description="Helical" evidence="1">
    <location>
        <begin position="150"/>
        <end position="168"/>
    </location>
</feature>
<dbReference type="Proteomes" id="UP000642748">
    <property type="component" value="Unassembled WGS sequence"/>
</dbReference>
<feature type="transmembrane region" description="Helical" evidence="1">
    <location>
        <begin position="37"/>
        <end position="58"/>
    </location>
</feature>
<keyword evidence="1" id="KW-0812">Transmembrane</keyword>
<protein>
    <recommendedName>
        <fullName evidence="4">Intracellular septation protein A</fullName>
    </recommendedName>
</protein>
<dbReference type="EMBL" id="BONZ01000066">
    <property type="protein sequence ID" value="GIH18330.1"/>
    <property type="molecule type" value="Genomic_DNA"/>
</dbReference>
<sequence>MKTTGPPGVRGALLRSAAIDLIGPTVAYYALRGAGLSTVVATLLAALLPLGNAALVFARRRQVDQLACLAVVVLGVLVLATVLGGGERLALAKDGLITGIAGLYALGTLTARRPLYFTVARPFGQEPDEDWDASWEADPVFRHQIRTINTVWGTGLSLDGIVKVLLAYTLPADAVPAVAGIQYVVVLGGLVLFTVRYVRRGDRRRYAAAGSR</sequence>
<dbReference type="RefSeq" id="WP_203921853.1">
    <property type="nucleotide sequence ID" value="NZ_BONZ01000066.1"/>
</dbReference>